<keyword evidence="4" id="KW-0732">Signal</keyword>
<dbReference type="Pfam" id="PF00034">
    <property type="entry name" value="Cytochrom_C"/>
    <property type="match status" value="1"/>
</dbReference>
<dbReference type="PANTHER" id="PTHR30600">
    <property type="entry name" value="CYTOCHROME C PEROXIDASE-RELATED"/>
    <property type="match status" value="1"/>
</dbReference>
<evidence type="ECO:0000259" key="9">
    <source>
        <dbReference type="PROSITE" id="PS51007"/>
    </source>
</evidence>
<evidence type="ECO:0000256" key="7">
    <source>
        <dbReference type="ARBA" id="ARBA00023004"/>
    </source>
</evidence>
<keyword evidence="10" id="KW-0575">Peroxidase</keyword>
<dbReference type="InterPro" id="IPR026259">
    <property type="entry name" value="MauG/Cytc_peroxidase"/>
</dbReference>
<accession>A0ABW8SVS1</accession>
<dbReference type="InterPro" id="IPR004852">
    <property type="entry name" value="Di-haem_cyt_c_peroxidsae"/>
</dbReference>
<dbReference type="InterPro" id="IPR036909">
    <property type="entry name" value="Cyt_c-like_dom_sf"/>
</dbReference>
<keyword evidence="3 8" id="KW-0479">Metal-binding</keyword>
<dbReference type="Pfam" id="PF03150">
    <property type="entry name" value="CCP_MauG"/>
    <property type="match status" value="1"/>
</dbReference>
<comment type="subcellular location">
    <subcellularLocation>
        <location evidence="1">Periplasm</location>
    </subcellularLocation>
</comment>
<evidence type="ECO:0000256" key="3">
    <source>
        <dbReference type="ARBA" id="ARBA00022723"/>
    </source>
</evidence>
<keyword evidence="5" id="KW-0574">Periplasm</keyword>
<dbReference type="Gene3D" id="1.10.760.10">
    <property type="entry name" value="Cytochrome c-like domain"/>
    <property type="match status" value="2"/>
</dbReference>
<feature type="domain" description="Cytochrome c" evidence="9">
    <location>
        <begin position="206"/>
        <end position="327"/>
    </location>
</feature>
<proteinExistence type="predicted"/>
<keyword evidence="6 10" id="KW-0560">Oxidoreductase</keyword>
<sequence>MRKLLLLPFLILACSAPEKEPEPVAPVAEGLFNPPANFPAPAYALAGNPVTADGFELGKALFNEPMLSRDNSIACAECHNQSYAFTHHGHDVSHGVDNRVGTRNAQPIQNMAWQKEFFWDGGVGDLDLFSVAPIENPLEMDENLGNVLTKLRSSSKYPALFKKAYGSTEITSQKFLKALSQFMISLVSANSRYDKFIRKEVGILTADEQEGLNLFKQKCSSCHAGDLFTDQSYRNNGLNIQGSKDEGRFRITENPSDRYKFKVPSLRNVEMTAPYMHDGRFYTLDEVLRHYTTGVQQSQNVDPLVKDGIALSEDEQAKIVAFLKTLTDREFLTNPKFVGN</sequence>
<dbReference type="EC" id="1.11.1.5" evidence="10"/>
<evidence type="ECO:0000256" key="2">
    <source>
        <dbReference type="ARBA" id="ARBA00022617"/>
    </source>
</evidence>
<evidence type="ECO:0000313" key="10">
    <source>
        <dbReference type="EMBL" id="MFL0206517.1"/>
    </source>
</evidence>
<name>A0ABW8SVS1_9BACT</name>
<keyword evidence="2 8" id="KW-0349">Heme</keyword>
<evidence type="ECO:0000256" key="5">
    <source>
        <dbReference type="ARBA" id="ARBA00022764"/>
    </source>
</evidence>
<reference evidence="10 11" key="1">
    <citation type="submission" date="2024-07" db="EMBL/GenBank/DDBJ databases">
        <authorList>
            <person name="Pitt A."/>
            <person name="Hahn M.W."/>
        </authorList>
    </citation>
    <scope>NUCLEOTIDE SEQUENCE [LARGE SCALE GENOMIC DNA]</scope>
    <source>
        <strain evidence="10 11">2-AUSEE-184A6</strain>
    </source>
</reference>
<evidence type="ECO:0000313" key="11">
    <source>
        <dbReference type="Proteomes" id="UP001623559"/>
    </source>
</evidence>
<protein>
    <submittedName>
        <fullName evidence="10">Cytochrome c peroxidase</fullName>
        <ecNumber evidence="10">1.11.1.5</ecNumber>
    </submittedName>
</protein>
<evidence type="ECO:0000256" key="8">
    <source>
        <dbReference type="PROSITE-ProRule" id="PRU00433"/>
    </source>
</evidence>
<dbReference type="EMBL" id="JBEWZG010000002">
    <property type="protein sequence ID" value="MFL0206517.1"/>
    <property type="molecule type" value="Genomic_DNA"/>
</dbReference>
<evidence type="ECO:0000256" key="6">
    <source>
        <dbReference type="ARBA" id="ARBA00023002"/>
    </source>
</evidence>
<dbReference type="InterPro" id="IPR051395">
    <property type="entry name" value="Cytochrome_c_Peroxidase/MauG"/>
</dbReference>
<dbReference type="PROSITE" id="PS51007">
    <property type="entry name" value="CYTC"/>
    <property type="match status" value="1"/>
</dbReference>
<dbReference type="PIRSF" id="PIRSF000294">
    <property type="entry name" value="Cytochrome-c_peroxidase"/>
    <property type="match status" value="1"/>
</dbReference>
<keyword evidence="7 8" id="KW-0408">Iron</keyword>
<gene>
    <name evidence="10" type="ORF">V7S74_07160</name>
</gene>
<dbReference type="RefSeq" id="WP_406778092.1">
    <property type="nucleotide sequence ID" value="NZ_JBEWZG010000002.1"/>
</dbReference>
<dbReference type="Proteomes" id="UP001623559">
    <property type="component" value="Unassembled WGS sequence"/>
</dbReference>
<dbReference type="GO" id="GO:0004130">
    <property type="term" value="F:cytochrome-c peroxidase activity"/>
    <property type="evidence" value="ECO:0007669"/>
    <property type="project" value="UniProtKB-EC"/>
</dbReference>
<evidence type="ECO:0000256" key="1">
    <source>
        <dbReference type="ARBA" id="ARBA00004418"/>
    </source>
</evidence>
<dbReference type="InterPro" id="IPR009056">
    <property type="entry name" value="Cyt_c-like_dom"/>
</dbReference>
<evidence type="ECO:0000256" key="4">
    <source>
        <dbReference type="ARBA" id="ARBA00022729"/>
    </source>
</evidence>
<dbReference type="SUPFAM" id="SSF46626">
    <property type="entry name" value="Cytochrome c"/>
    <property type="match status" value="2"/>
</dbReference>
<organism evidence="10 11">
    <name type="scientific">Aquirufa novilacunae</name>
    <dbReference type="NCBI Taxonomy" id="3139305"/>
    <lineage>
        <taxon>Bacteria</taxon>
        <taxon>Pseudomonadati</taxon>
        <taxon>Bacteroidota</taxon>
        <taxon>Cytophagia</taxon>
        <taxon>Cytophagales</taxon>
        <taxon>Flectobacillaceae</taxon>
        <taxon>Aquirufa</taxon>
    </lineage>
</organism>
<comment type="caution">
    <text evidence="10">The sequence shown here is derived from an EMBL/GenBank/DDBJ whole genome shotgun (WGS) entry which is preliminary data.</text>
</comment>